<dbReference type="PANTHER" id="PTHR48112">
    <property type="entry name" value="HIGH MOBILITY GROUP PROTEIN DSP1"/>
    <property type="match status" value="1"/>
</dbReference>
<reference evidence="11" key="1">
    <citation type="journal article" date="2023" name="bioRxiv">
        <title>Complete genome of the Medicago anthracnose fungus, Colletotrichum destructivum, reveals a mini-chromosome-like region within a core chromosome.</title>
        <authorList>
            <person name="Lapalu N."/>
            <person name="Simon A."/>
            <person name="Lu A."/>
            <person name="Plaumann P.-L."/>
            <person name="Amselem J."/>
            <person name="Pigne S."/>
            <person name="Auger A."/>
            <person name="Koch C."/>
            <person name="Dallery J.-F."/>
            <person name="O'Connell R.J."/>
        </authorList>
    </citation>
    <scope>NUCLEOTIDE SEQUENCE [LARGE SCALE GENOMIC DNA]</scope>
    <source>
        <strain evidence="11">CBS 520.97</strain>
    </source>
</reference>
<evidence type="ECO:0000256" key="8">
    <source>
        <dbReference type="SAM" id="SignalP"/>
    </source>
</evidence>
<evidence type="ECO:0000256" key="2">
    <source>
        <dbReference type="ARBA" id="ARBA00023242"/>
    </source>
</evidence>
<keyword evidence="11" id="KW-1185">Reference proteome</keyword>
<feature type="chain" id="PRO_5043433119" description="Non-histone chromosomal protein 6" evidence="8">
    <location>
        <begin position="31"/>
        <end position="279"/>
    </location>
</feature>
<feature type="domain" description="HMG box" evidence="9">
    <location>
        <begin position="202"/>
        <end position="270"/>
    </location>
</feature>
<feature type="DNA-binding region" description="HMG box" evidence="6">
    <location>
        <begin position="202"/>
        <end position="270"/>
    </location>
</feature>
<evidence type="ECO:0000259" key="9">
    <source>
        <dbReference type="PROSITE" id="PS50118"/>
    </source>
</evidence>
<dbReference type="EMBL" id="CP137310">
    <property type="protein sequence ID" value="WQF84848.1"/>
    <property type="molecule type" value="Genomic_DNA"/>
</dbReference>
<proteinExistence type="inferred from homology"/>
<evidence type="ECO:0000256" key="7">
    <source>
        <dbReference type="SAM" id="MobiDB-lite"/>
    </source>
</evidence>
<evidence type="ECO:0000256" key="6">
    <source>
        <dbReference type="PROSITE-ProRule" id="PRU00267"/>
    </source>
</evidence>
<dbReference type="PRINTS" id="PR00886">
    <property type="entry name" value="HIGHMOBLTY12"/>
</dbReference>
<accession>A0AAX4IQ50</accession>
<dbReference type="Pfam" id="PF00505">
    <property type="entry name" value="HMG_box"/>
    <property type="match status" value="1"/>
</dbReference>
<dbReference type="PROSITE" id="PS50118">
    <property type="entry name" value="HMG_BOX_2"/>
    <property type="match status" value="1"/>
</dbReference>
<dbReference type="InterPro" id="IPR036910">
    <property type="entry name" value="HMG_box_dom_sf"/>
</dbReference>
<dbReference type="PROSITE" id="PS51257">
    <property type="entry name" value="PROKAR_LIPOPROTEIN"/>
    <property type="match status" value="1"/>
</dbReference>
<organism evidence="10 11">
    <name type="scientific">Colletotrichum destructivum</name>
    <dbReference type="NCBI Taxonomy" id="34406"/>
    <lineage>
        <taxon>Eukaryota</taxon>
        <taxon>Fungi</taxon>
        <taxon>Dikarya</taxon>
        <taxon>Ascomycota</taxon>
        <taxon>Pezizomycotina</taxon>
        <taxon>Sordariomycetes</taxon>
        <taxon>Hypocreomycetidae</taxon>
        <taxon>Glomerellales</taxon>
        <taxon>Glomerellaceae</taxon>
        <taxon>Colletotrichum</taxon>
        <taxon>Colletotrichum destructivum species complex</taxon>
    </lineage>
</organism>
<keyword evidence="1 6" id="KW-0238">DNA-binding</keyword>
<dbReference type="KEGG" id="cdet:87946364"/>
<evidence type="ECO:0000256" key="1">
    <source>
        <dbReference type="ARBA" id="ARBA00023125"/>
    </source>
</evidence>
<dbReference type="InterPro" id="IPR009071">
    <property type="entry name" value="HMG_box_dom"/>
</dbReference>
<keyword evidence="8" id="KW-0732">Signal</keyword>
<dbReference type="SUPFAM" id="SSF47095">
    <property type="entry name" value="HMG-box"/>
    <property type="match status" value="1"/>
</dbReference>
<dbReference type="RefSeq" id="XP_062782071.1">
    <property type="nucleotide sequence ID" value="XM_062926020.1"/>
</dbReference>
<dbReference type="GeneID" id="87946364"/>
<keyword evidence="2 6" id="KW-0539">Nucleus</keyword>
<dbReference type="Gene3D" id="1.10.30.10">
    <property type="entry name" value="High mobility group box domain"/>
    <property type="match status" value="1"/>
</dbReference>
<sequence length="279" mass="30972">MRAHPSTLPVAPSPLLPLLASPLFFSYACVCPVLPVPVPVPVRRPFFFFLRIPTQTPTAIQQPAGAAARSSNQPARHPDTQTSDKVGQRGDFPAKTSAPRRVAPAQSLPHSKKAAWPSPHTISFPLLLPYKSPTQILLSYNLHSRNTTHCSLRALKPNTSTTTPFPTLKNYLQIPKMPKAATKRGAAGKVDKKRAKKDPNAPKRGLSAYMFFANEQRENVREENPGISFGQVGKILGERWKALNEKQRQPYEAKAATDKKRYEDEKQAYNAEQEEDESS</sequence>
<feature type="compositionally biased region" description="Basic and acidic residues" evidence="7">
    <location>
        <begin position="243"/>
        <end position="267"/>
    </location>
</feature>
<feature type="region of interest" description="Disordered" evidence="7">
    <location>
        <begin position="59"/>
        <end position="114"/>
    </location>
</feature>
<dbReference type="CDD" id="cd01390">
    <property type="entry name" value="HMG-box_NHP6-like"/>
    <property type="match status" value="1"/>
</dbReference>
<comment type="function">
    <text evidence="4">DNA-binding protein that induces severe bending of DNA. Required for DNA-binding by the FACT complex, a general chromatin factor that acts to reorganize nucleosomes. The FACT complex is involved in multiple processes that require DNA as a template such as mRNA elongation, DNA replication and DNA repair. Also augments the fidelity of transcription by RNA polymerase III independently of any role in the FACT complex.</text>
</comment>
<protein>
    <recommendedName>
        <fullName evidence="5">Non-histone chromosomal protein 6</fullName>
    </recommendedName>
</protein>
<evidence type="ECO:0000256" key="3">
    <source>
        <dbReference type="ARBA" id="ARBA00043963"/>
    </source>
</evidence>
<evidence type="ECO:0000313" key="11">
    <source>
        <dbReference type="Proteomes" id="UP001322277"/>
    </source>
</evidence>
<dbReference type="FunFam" id="1.10.30.10:FF:000016">
    <property type="entry name" value="FACT complex subunit SSRP1"/>
    <property type="match status" value="1"/>
</dbReference>
<feature type="region of interest" description="Disordered" evidence="7">
    <location>
        <begin position="179"/>
        <end position="203"/>
    </location>
</feature>
<dbReference type="Proteomes" id="UP001322277">
    <property type="component" value="Chromosome 6"/>
</dbReference>
<feature type="compositionally biased region" description="Polar residues" evidence="7">
    <location>
        <begin position="69"/>
        <end position="85"/>
    </location>
</feature>
<feature type="region of interest" description="Disordered" evidence="7">
    <location>
        <begin position="243"/>
        <end position="279"/>
    </location>
</feature>
<dbReference type="GO" id="GO:0005634">
    <property type="term" value="C:nucleus"/>
    <property type="evidence" value="ECO:0007669"/>
    <property type="project" value="UniProtKB-UniRule"/>
</dbReference>
<feature type="signal peptide" evidence="8">
    <location>
        <begin position="1"/>
        <end position="30"/>
    </location>
</feature>
<name>A0AAX4IQ50_9PEZI</name>
<dbReference type="InterPro" id="IPR050342">
    <property type="entry name" value="HMGB"/>
</dbReference>
<gene>
    <name evidence="10" type="ORF">CDEST_09862</name>
</gene>
<evidence type="ECO:0000313" key="10">
    <source>
        <dbReference type="EMBL" id="WQF84848.1"/>
    </source>
</evidence>
<evidence type="ECO:0000256" key="5">
    <source>
        <dbReference type="ARBA" id="ARBA00067275"/>
    </source>
</evidence>
<dbReference type="PANTHER" id="PTHR48112:SF22">
    <property type="entry name" value="MITOCHONDRIAL TRANSCRIPTION FACTOR A, ISOFORM B"/>
    <property type="match status" value="1"/>
</dbReference>
<dbReference type="SMART" id="SM00398">
    <property type="entry name" value="HMG"/>
    <property type="match status" value="1"/>
</dbReference>
<evidence type="ECO:0000256" key="4">
    <source>
        <dbReference type="ARBA" id="ARBA00057588"/>
    </source>
</evidence>
<dbReference type="AlphaFoldDB" id="A0AAX4IQ50"/>
<comment type="similarity">
    <text evidence="3">Belongs to the NHP6 family.</text>
</comment>
<dbReference type="GO" id="GO:0003677">
    <property type="term" value="F:DNA binding"/>
    <property type="evidence" value="ECO:0007669"/>
    <property type="project" value="UniProtKB-UniRule"/>
</dbReference>